<dbReference type="PANTHER" id="PTHR31697">
    <property type="entry name" value="INTEGRATOR COMPLEX SUBUNIT 5"/>
    <property type="match status" value="1"/>
</dbReference>
<keyword evidence="3" id="KW-1185">Reference proteome</keyword>
<dbReference type="GO" id="GO:0034472">
    <property type="term" value="P:snRNA 3'-end processing"/>
    <property type="evidence" value="ECO:0007669"/>
    <property type="project" value="TreeGrafter"/>
</dbReference>
<evidence type="ECO:0000313" key="3">
    <source>
        <dbReference type="Proteomes" id="UP001177023"/>
    </source>
</evidence>
<protein>
    <recommendedName>
        <fullName evidence="1">Integrator complex subunit 5 C-terminal domain-containing protein</fullName>
    </recommendedName>
</protein>
<dbReference type="Pfam" id="PF14838">
    <property type="entry name" value="INTS5_C"/>
    <property type="match status" value="1"/>
</dbReference>
<feature type="domain" description="Integrator complex subunit 5 C-terminal" evidence="1">
    <location>
        <begin position="459"/>
        <end position="698"/>
    </location>
</feature>
<sequence length="743" mass="83022">MGDEGPASPDGNEMETAAAMGIQPREVPQHLQGESLLHFLHKTVPVLGSTPDNAALFRTLMELAYSPMPAIASGFSGLPLDELREGCMSLLEEMFSKMLPSVHQQPGAMPEMLMEFAEGPQLQMLIEASLRNVGHRNSILLRYLHILTIGLGEVKGVDVICRYIFTITDPPHPESDPENRSCQDLVEIPFFQLEVLCAYLATVVPYMPALMGLSYEVLLDQWTAFDREVKGKGDNSFENSLRWLLTLRILIQLEKGAKEGQPIKYNGFHPGPNTGPLLTKIMSWLLDRLETAVENNDTQRVCDAAMAVERLLGALGSGVDRKAPLPNHPGKQQLLLIGTRDIYKLSMQLAKLLQLVLFAVDYRDHPTPQQSDPLDAFVLLRNAISHFYNVEMSHLCSYYIQWLILCFVDGCLQDGRRLFAEYVELAHDTPTFLASEFDADFADDTLNLLGQLDGLTKRKQAHQLAHTGIIGQGKSRAPPPPTVRDQLRRMTFLDSVHQMMSTVVGRERQMKTARAVANLLLHRVCGDSVGADYAFADYDLEKEMINRYVVISRRLSTSVCDGLLGALSFFYPITHYLIPVIKAAILESMALLESSYDRLVQPPGEKILHKIDTWMRMGLKAGLLPACLCHIGELLSLCSSYEAFLIIHEIYNHFKLQPDLHADAEEMFARAVRGEACRQQETMRTPALYELMIAILQRDMAQRGRFFEEISLLMPSADALMETEANGSSSAAATVQDIAEPLH</sequence>
<name>A0AA36GF18_9BILA</name>
<dbReference type="GO" id="GO:0032039">
    <property type="term" value="C:integrator complex"/>
    <property type="evidence" value="ECO:0007669"/>
    <property type="project" value="InterPro"/>
</dbReference>
<gene>
    <name evidence="2" type="ORF">MSPICULIGERA_LOCUS23986</name>
</gene>
<evidence type="ECO:0000313" key="2">
    <source>
        <dbReference type="EMBL" id="CAJ0585978.1"/>
    </source>
</evidence>
<dbReference type="EMBL" id="CATQJA010002707">
    <property type="protein sequence ID" value="CAJ0585978.1"/>
    <property type="molecule type" value="Genomic_DNA"/>
</dbReference>
<accession>A0AA36GF18</accession>
<dbReference type="AlphaFoldDB" id="A0AA36GF18"/>
<comment type="caution">
    <text evidence="2">The sequence shown here is derived from an EMBL/GenBank/DDBJ whole genome shotgun (WGS) entry which is preliminary data.</text>
</comment>
<evidence type="ECO:0000259" key="1">
    <source>
        <dbReference type="Pfam" id="PF14838"/>
    </source>
</evidence>
<dbReference type="Proteomes" id="UP001177023">
    <property type="component" value="Unassembled WGS sequence"/>
</dbReference>
<proteinExistence type="predicted"/>
<dbReference type="InterPro" id="IPR029444">
    <property type="entry name" value="INTS5_C"/>
</dbReference>
<feature type="non-terminal residue" evidence="2">
    <location>
        <position position="743"/>
    </location>
</feature>
<dbReference type="PANTHER" id="PTHR31697:SF2">
    <property type="entry name" value="INTEGRATOR COMPLEX SUBUNIT 5"/>
    <property type="match status" value="1"/>
</dbReference>
<dbReference type="InterPro" id="IPR040316">
    <property type="entry name" value="INTS5"/>
</dbReference>
<organism evidence="2 3">
    <name type="scientific">Mesorhabditis spiculigera</name>
    <dbReference type="NCBI Taxonomy" id="96644"/>
    <lineage>
        <taxon>Eukaryota</taxon>
        <taxon>Metazoa</taxon>
        <taxon>Ecdysozoa</taxon>
        <taxon>Nematoda</taxon>
        <taxon>Chromadorea</taxon>
        <taxon>Rhabditida</taxon>
        <taxon>Rhabditina</taxon>
        <taxon>Rhabditomorpha</taxon>
        <taxon>Rhabditoidea</taxon>
        <taxon>Rhabditidae</taxon>
        <taxon>Mesorhabditinae</taxon>
        <taxon>Mesorhabditis</taxon>
    </lineage>
</organism>
<reference evidence="2" key="1">
    <citation type="submission" date="2023-06" db="EMBL/GenBank/DDBJ databases">
        <authorList>
            <person name="Delattre M."/>
        </authorList>
    </citation>
    <scope>NUCLEOTIDE SEQUENCE</scope>
    <source>
        <strain evidence="2">AF72</strain>
    </source>
</reference>